<evidence type="ECO:0000313" key="1">
    <source>
        <dbReference type="EMBL" id="EMS70388.1"/>
    </source>
</evidence>
<dbReference type="Proteomes" id="UP000014155">
    <property type="component" value="Unassembled WGS sequence"/>
</dbReference>
<dbReference type="SUPFAM" id="SSF160214">
    <property type="entry name" value="FlaG-like"/>
    <property type="match status" value="1"/>
</dbReference>
<dbReference type="PANTHER" id="PTHR37166:SF1">
    <property type="entry name" value="PROTEIN FLAG"/>
    <property type="match status" value="1"/>
</dbReference>
<dbReference type="InterPro" id="IPR005186">
    <property type="entry name" value="FlaG"/>
</dbReference>
<keyword evidence="1" id="KW-0969">Cilium</keyword>
<keyword evidence="1" id="KW-0966">Cell projection</keyword>
<dbReference type="EMBL" id="AORV01000055">
    <property type="protein sequence ID" value="EMS70388.1"/>
    <property type="molecule type" value="Genomic_DNA"/>
</dbReference>
<organism evidence="1 2">
    <name type="scientific">Ruminiclostridium cellobioparum subsp. termitidis CT1112</name>
    <dbReference type="NCBI Taxonomy" id="1195236"/>
    <lineage>
        <taxon>Bacteria</taxon>
        <taxon>Bacillati</taxon>
        <taxon>Bacillota</taxon>
        <taxon>Clostridia</taxon>
        <taxon>Eubacteriales</taxon>
        <taxon>Oscillospiraceae</taxon>
        <taxon>Ruminiclostridium</taxon>
    </lineage>
</organism>
<dbReference type="PATRIC" id="fig|1195236.3.peg.4094"/>
<dbReference type="Pfam" id="PF03646">
    <property type="entry name" value="FlaG"/>
    <property type="match status" value="1"/>
</dbReference>
<keyword evidence="2" id="KW-1185">Reference proteome</keyword>
<name>S0FPK3_RUMCE</name>
<gene>
    <name evidence="1" type="ORF">CTER_3883</name>
</gene>
<dbReference type="Gene3D" id="3.30.160.170">
    <property type="entry name" value="FlaG-like"/>
    <property type="match status" value="1"/>
</dbReference>
<dbReference type="STRING" id="1195236.CTER_3883"/>
<dbReference type="RefSeq" id="WP_004628530.1">
    <property type="nucleotide sequence ID" value="NZ_AORV01000055.1"/>
</dbReference>
<dbReference type="InterPro" id="IPR035924">
    <property type="entry name" value="FlaG-like_sf"/>
</dbReference>
<reference evidence="1 2" key="1">
    <citation type="journal article" date="2013" name="Genome Announc.">
        <title>Draft Genome Sequence of the Cellulolytic, Mesophilic, Anaerobic Bacterium Clostridium termitidis Strain CT1112 (DSM 5398).</title>
        <authorList>
            <person name="Lal S."/>
            <person name="Ramachandran U."/>
            <person name="Zhang X."/>
            <person name="Munir R."/>
            <person name="Sparling R."/>
            <person name="Levin D.B."/>
        </authorList>
    </citation>
    <scope>NUCLEOTIDE SEQUENCE [LARGE SCALE GENOMIC DNA]</scope>
    <source>
        <strain evidence="1 2">CT1112</strain>
    </source>
</reference>
<sequence length="131" mass="14535">MKIDGADIINTNIGISNSTGSNANSKNVGDLDTVRKPQQTVKAISQINEFEMNNMPVSEKVVIEAIQKANKAISGGNRRFEFSIHEKTNEIVVKVYDSDTNELVREIPNEKVLDMVAKICEMAGILVDERR</sequence>
<dbReference type="PANTHER" id="PTHR37166">
    <property type="entry name" value="PROTEIN FLAG"/>
    <property type="match status" value="1"/>
</dbReference>
<dbReference type="AlphaFoldDB" id="S0FPK3"/>
<comment type="caution">
    <text evidence="1">The sequence shown here is derived from an EMBL/GenBank/DDBJ whole genome shotgun (WGS) entry which is preliminary data.</text>
</comment>
<dbReference type="eggNOG" id="COG1334">
    <property type="taxonomic scope" value="Bacteria"/>
</dbReference>
<keyword evidence="1" id="KW-0282">Flagellum</keyword>
<accession>S0FPK3</accession>
<proteinExistence type="predicted"/>
<evidence type="ECO:0000313" key="2">
    <source>
        <dbReference type="Proteomes" id="UP000014155"/>
    </source>
</evidence>
<protein>
    <submittedName>
        <fullName evidence="1">Putative flagellar protein FlaG</fullName>
    </submittedName>
</protein>